<organism evidence="17 18">
    <name type="scientific">Bacillus salitolerans</name>
    <dbReference type="NCBI Taxonomy" id="1437434"/>
    <lineage>
        <taxon>Bacteria</taxon>
        <taxon>Bacillati</taxon>
        <taxon>Bacillota</taxon>
        <taxon>Bacilli</taxon>
        <taxon>Bacillales</taxon>
        <taxon>Bacillaceae</taxon>
        <taxon>Bacillus</taxon>
    </lineage>
</organism>
<dbReference type="InterPro" id="IPR052155">
    <property type="entry name" value="Biofilm_reg_signaling"/>
</dbReference>
<keyword evidence="3" id="KW-0597">Phosphoprotein</keyword>
<dbReference type="SMART" id="SM00267">
    <property type="entry name" value="GGDEF"/>
    <property type="match status" value="1"/>
</dbReference>
<dbReference type="Proteomes" id="UP001597214">
    <property type="component" value="Unassembled WGS sequence"/>
</dbReference>
<feature type="domain" description="EAL" evidence="14">
    <location>
        <begin position="672"/>
        <end position="926"/>
    </location>
</feature>
<comment type="caution">
    <text evidence="17">The sequence shown here is derived from an EMBL/GenBank/DDBJ whole genome shotgun (WGS) entry which is preliminary data.</text>
</comment>
<dbReference type="SUPFAM" id="SSF103190">
    <property type="entry name" value="Sensory domain-like"/>
    <property type="match status" value="1"/>
</dbReference>
<dbReference type="InterPro" id="IPR013656">
    <property type="entry name" value="PAS_4"/>
</dbReference>
<evidence type="ECO:0000256" key="12">
    <source>
        <dbReference type="SAM" id="Phobius"/>
    </source>
</evidence>
<feature type="domain" description="PAS" evidence="13">
    <location>
        <begin position="372"/>
        <end position="443"/>
    </location>
</feature>
<dbReference type="RefSeq" id="WP_377927885.1">
    <property type="nucleotide sequence ID" value="NZ_JBHUEM010000011.1"/>
</dbReference>
<feature type="transmembrane region" description="Helical" evidence="12">
    <location>
        <begin position="12"/>
        <end position="38"/>
    </location>
</feature>
<dbReference type="PROSITE" id="PS50112">
    <property type="entry name" value="PAS"/>
    <property type="match status" value="1"/>
</dbReference>
<keyword evidence="9 12" id="KW-1133">Transmembrane helix</keyword>
<dbReference type="Gene3D" id="3.20.20.450">
    <property type="entry name" value="EAL domain"/>
    <property type="match status" value="1"/>
</dbReference>
<keyword evidence="6" id="KW-0547">Nucleotide-binding</keyword>
<dbReference type="CDD" id="cd18773">
    <property type="entry name" value="PDC1_HK_sensor"/>
    <property type="match status" value="1"/>
</dbReference>
<dbReference type="InterPro" id="IPR001633">
    <property type="entry name" value="EAL_dom"/>
</dbReference>
<dbReference type="SUPFAM" id="SSF55073">
    <property type="entry name" value="Nucleotide cyclase"/>
    <property type="match status" value="1"/>
</dbReference>
<evidence type="ECO:0000256" key="7">
    <source>
        <dbReference type="ARBA" id="ARBA00022777"/>
    </source>
</evidence>
<dbReference type="EMBL" id="JBHUEM010000011">
    <property type="protein sequence ID" value="MFD1736717.1"/>
    <property type="molecule type" value="Genomic_DNA"/>
</dbReference>
<dbReference type="SMART" id="SM00052">
    <property type="entry name" value="EAL"/>
    <property type="match status" value="1"/>
</dbReference>
<evidence type="ECO:0000256" key="2">
    <source>
        <dbReference type="ARBA" id="ARBA00022475"/>
    </source>
</evidence>
<keyword evidence="7" id="KW-0418">Kinase</keyword>
<dbReference type="PANTHER" id="PTHR44757">
    <property type="entry name" value="DIGUANYLATE CYCLASE DGCP"/>
    <property type="match status" value="1"/>
</dbReference>
<dbReference type="CDD" id="cd06225">
    <property type="entry name" value="HAMP"/>
    <property type="match status" value="1"/>
</dbReference>
<dbReference type="InterPro" id="IPR035965">
    <property type="entry name" value="PAS-like_dom_sf"/>
</dbReference>
<keyword evidence="5 12" id="KW-0812">Transmembrane</keyword>
<dbReference type="InterPro" id="IPR033479">
    <property type="entry name" value="dCache_1"/>
</dbReference>
<evidence type="ECO:0000256" key="6">
    <source>
        <dbReference type="ARBA" id="ARBA00022741"/>
    </source>
</evidence>
<evidence type="ECO:0000256" key="5">
    <source>
        <dbReference type="ARBA" id="ARBA00022692"/>
    </source>
</evidence>
<keyword evidence="4" id="KW-0808">Transferase</keyword>
<dbReference type="SUPFAM" id="SSF141868">
    <property type="entry name" value="EAL domain-like"/>
    <property type="match status" value="1"/>
</dbReference>
<dbReference type="CDD" id="cd01949">
    <property type="entry name" value="GGDEF"/>
    <property type="match status" value="1"/>
</dbReference>
<dbReference type="SMART" id="SM00304">
    <property type="entry name" value="HAMP"/>
    <property type="match status" value="1"/>
</dbReference>
<evidence type="ECO:0000256" key="10">
    <source>
        <dbReference type="ARBA" id="ARBA00023012"/>
    </source>
</evidence>
<dbReference type="InterPro" id="IPR043128">
    <property type="entry name" value="Rev_trsase/Diguanyl_cyclase"/>
</dbReference>
<keyword evidence="2" id="KW-1003">Cell membrane</keyword>
<dbReference type="InterPro" id="IPR029151">
    <property type="entry name" value="Sensor-like_sf"/>
</dbReference>
<keyword evidence="10" id="KW-0902">Two-component regulatory system</keyword>
<dbReference type="InterPro" id="IPR003660">
    <property type="entry name" value="HAMP_dom"/>
</dbReference>
<evidence type="ECO:0000313" key="17">
    <source>
        <dbReference type="EMBL" id="MFD1736717.1"/>
    </source>
</evidence>
<evidence type="ECO:0000256" key="4">
    <source>
        <dbReference type="ARBA" id="ARBA00022679"/>
    </source>
</evidence>
<keyword evidence="8" id="KW-0067">ATP-binding</keyword>
<name>A0ABW4LNM4_9BACI</name>
<dbReference type="NCBIfam" id="TIGR00229">
    <property type="entry name" value="sensory_box"/>
    <property type="match status" value="1"/>
</dbReference>
<dbReference type="Gene3D" id="6.10.340.10">
    <property type="match status" value="1"/>
</dbReference>
<dbReference type="PROSITE" id="PS50887">
    <property type="entry name" value="GGDEF"/>
    <property type="match status" value="1"/>
</dbReference>
<evidence type="ECO:0000313" key="18">
    <source>
        <dbReference type="Proteomes" id="UP001597214"/>
    </source>
</evidence>
<dbReference type="PROSITE" id="PS50883">
    <property type="entry name" value="EAL"/>
    <property type="match status" value="1"/>
</dbReference>
<dbReference type="Pfam" id="PF08448">
    <property type="entry name" value="PAS_4"/>
    <property type="match status" value="1"/>
</dbReference>
<dbReference type="InterPro" id="IPR000014">
    <property type="entry name" value="PAS"/>
</dbReference>
<gene>
    <name evidence="17" type="ORF">ACFSCX_09075</name>
</gene>
<dbReference type="InterPro" id="IPR000160">
    <property type="entry name" value="GGDEF_dom"/>
</dbReference>
<dbReference type="SUPFAM" id="SSF55785">
    <property type="entry name" value="PYP-like sensor domain (PAS domain)"/>
    <property type="match status" value="1"/>
</dbReference>
<dbReference type="SUPFAM" id="SSF158472">
    <property type="entry name" value="HAMP domain-like"/>
    <property type="match status" value="1"/>
</dbReference>
<dbReference type="Gene3D" id="3.30.70.270">
    <property type="match status" value="1"/>
</dbReference>
<dbReference type="PANTHER" id="PTHR44757:SF2">
    <property type="entry name" value="BIOFILM ARCHITECTURE MAINTENANCE PROTEIN MBAA"/>
    <property type="match status" value="1"/>
</dbReference>
<dbReference type="NCBIfam" id="TIGR00254">
    <property type="entry name" value="GGDEF"/>
    <property type="match status" value="1"/>
</dbReference>
<feature type="transmembrane region" description="Helical" evidence="12">
    <location>
        <begin position="287"/>
        <end position="308"/>
    </location>
</feature>
<dbReference type="Pfam" id="PF00563">
    <property type="entry name" value="EAL"/>
    <property type="match status" value="1"/>
</dbReference>
<dbReference type="PROSITE" id="PS50885">
    <property type="entry name" value="HAMP"/>
    <property type="match status" value="1"/>
</dbReference>
<protein>
    <submittedName>
        <fullName evidence="17">EAL domain-containing protein</fullName>
    </submittedName>
</protein>
<sequence length="933" mass="106644">MKRNNTWKSSYFWRIFLVLVITSFMLLGIIFVVSNLILPKIAKDQFRDMTDSAVNRLTHQINMFAENVQMVASTVQQEEKFISNDPLILQAELKKVVKASPFFDGGSVTDKYGGMLSDYSLDLLEYKQVSYLGYLQDFDEKKKPFLSHVITKNDSNQSILLLSVPIYNSENQLYRVVHLSIHLLKEGLFQSMFKDLYIGSESYAYIVDQKGKLVAHPRQDLFGQDVSDNKIVQELLAKNSGYLHVTNTLNVELYSSYQYVPEVEWGVVAQVPVESTLVSVKEFNKSLWAVSVIVMILITILAAIHAIMTIKPLRKLSLAVDQVASGNFELPFDTITGKDEIGILSHKFSEMIHNLDVTRTELLQKELMLKSQKEFLQYVIDKSPSAIYIMDWEGKFTFVNEAYANILGTTSQDLVGKKELYFNPNRDDVEKYLEINRQVMETREEIFIPDALMMDSQGNERWMQVSKTPIIENGECKHTLCFATDITDRIKNEEKIRYHAFHDSLTNLPNRSKFKMCLEEEIDLCLQDDTKLAVLFMDLDRFKYVNDTFGHSMGDKLLQAVSERLQNCLNERDIISRLGGDEFTVILPCIDQKEQVTSIASKLIHALAQPYQIDQLTFATTTSIGISMFPHDGEDVETLIKHADTAMYQAKEQGKNTYRFYTEEMKSLLSNKLILESHLRNAIANEEFHLHYQPKMDTKTGKMSGMEALIRWEQKDLGMISPAKFIPIAEECGLIVPIGEWVLREACLQTKKWQDAGYHPIKVAVNLSVIQLQNNSIVESVKEIITETGIDPVWLELEITESAIMKNRRATIRTLKQLKKIGVSIAIDDFGAGYSSLHYLKRFPVDTLKIDRSFISELLTDQNDTVIVSAVIALANKLGLNVVAEGVENEDQLNYLHDLHCHEVQGFLISSPLPTKEFEKLLDKEKLFYRSMV</sequence>
<evidence type="ECO:0000259" key="13">
    <source>
        <dbReference type="PROSITE" id="PS50112"/>
    </source>
</evidence>
<evidence type="ECO:0000256" key="11">
    <source>
        <dbReference type="ARBA" id="ARBA00023136"/>
    </source>
</evidence>
<dbReference type="CDD" id="cd12912">
    <property type="entry name" value="PDC2_MCP_like"/>
    <property type="match status" value="1"/>
</dbReference>
<feature type="domain" description="GGDEF" evidence="16">
    <location>
        <begin position="530"/>
        <end position="663"/>
    </location>
</feature>
<dbReference type="SMART" id="SM00091">
    <property type="entry name" value="PAS"/>
    <property type="match status" value="1"/>
</dbReference>
<dbReference type="Pfam" id="PF00672">
    <property type="entry name" value="HAMP"/>
    <property type="match status" value="1"/>
</dbReference>
<feature type="domain" description="HAMP" evidence="15">
    <location>
        <begin position="307"/>
        <end position="360"/>
    </location>
</feature>
<dbReference type="Gene3D" id="3.30.450.20">
    <property type="entry name" value="PAS domain"/>
    <property type="match status" value="2"/>
</dbReference>
<reference evidence="18" key="1">
    <citation type="journal article" date="2019" name="Int. J. Syst. Evol. Microbiol.">
        <title>The Global Catalogue of Microorganisms (GCM) 10K type strain sequencing project: providing services to taxonomists for standard genome sequencing and annotation.</title>
        <authorList>
            <consortium name="The Broad Institute Genomics Platform"/>
            <consortium name="The Broad Institute Genome Sequencing Center for Infectious Disease"/>
            <person name="Wu L."/>
            <person name="Ma J."/>
        </authorList>
    </citation>
    <scope>NUCLEOTIDE SEQUENCE [LARGE SCALE GENOMIC DNA]</scope>
    <source>
        <strain evidence="18">CCUG 49339</strain>
    </source>
</reference>
<keyword evidence="11 12" id="KW-0472">Membrane</keyword>
<dbReference type="CDD" id="cd00130">
    <property type="entry name" value="PAS"/>
    <property type="match status" value="1"/>
</dbReference>
<accession>A0ABW4LNM4</accession>
<evidence type="ECO:0000259" key="16">
    <source>
        <dbReference type="PROSITE" id="PS50887"/>
    </source>
</evidence>
<evidence type="ECO:0000259" key="15">
    <source>
        <dbReference type="PROSITE" id="PS50885"/>
    </source>
</evidence>
<keyword evidence="18" id="KW-1185">Reference proteome</keyword>
<dbReference type="InterPro" id="IPR029787">
    <property type="entry name" value="Nucleotide_cyclase"/>
</dbReference>
<evidence type="ECO:0000256" key="1">
    <source>
        <dbReference type="ARBA" id="ARBA00004651"/>
    </source>
</evidence>
<dbReference type="Pfam" id="PF02743">
    <property type="entry name" value="dCache_1"/>
    <property type="match status" value="1"/>
</dbReference>
<dbReference type="CDD" id="cd01948">
    <property type="entry name" value="EAL"/>
    <property type="match status" value="1"/>
</dbReference>
<dbReference type="InterPro" id="IPR035919">
    <property type="entry name" value="EAL_sf"/>
</dbReference>
<comment type="subcellular location">
    <subcellularLocation>
        <location evidence="1">Cell membrane</location>
        <topology evidence="1">Multi-pass membrane protein</topology>
    </subcellularLocation>
</comment>
<proteinExistence type="predicted"/>
<evidence type="ECO:0000256" key="9">
    <source>
        <dbReference type="ARBA" id="ARBA00022989"/>
    </source>
</evidence>
<evidence type="ECO:0000256" key="3">
    <source>
        <dbReference type="ARBA" id="ARBA00022553"/>
    </source>
</evidence>
<dbReference type="Pfam" id="PF00990">
    <property type="entry name" value="GGDEF"/>
    <property type="match status" value="1"/>
</dbReference>
<evidence type="ECO:0000256" key="8">
    <source>
        <dbReference type="ARBA" id="ARBA00022840"/>
    </source>
</evidence>
<evidence type="ECO:0000259" key="14">
    <source>
        <dbReference type="PROSITE" id="PS50883"/>
    </source>
</evidence>